<dbReference type="Gene3D" id="1.20.1260.100">
    <property type="entry name" value="TspO/MBR protein"/>
    <property type="match status" value="1"/>
</dbReference>
<evidence type="ECO:0000256" key="1">
    <source>
        <dbReference type="ARBA" id="ARBA00004141"/>
    </source>
</evidence>
<evidence type="ECO:0000256" key="4">
    <source>
        <dbReference type="ARBA" id="ARBA00022989"/>
    </source>
</evidence>
<gene>
    <name evidence="7" type="ORF">FSO04_00825</name>
</gene>
<evidence type="ECO:0000313" key="7">
    <source>
        <dbReference type="EMBL" id="KAE8762055.1"/>
    </source>
</evidence>
<name>A0A6N6WN30_9BURK</name>
<accession>A0A6N6WN30</accession>
<dbReference type="EMBL" id="VOSW01000001">
    <property type="protein sequence ID" value="KAE8762055.1"/>
    <property type="molecule type" value="Genomic_DNA"/>
</dbReference>
<feature type="transmembrane region" description="Helical" evidence="6">
    <location>
        <begin position="14"/>
        <end position="34"/>
    </location>
</feature>
<proteinExistence type="inferred from homology"/>
<dbReference type="InterPro" id="IPR004307">
    <property type="entry name" value="TspO_MBR"/>
</dbReference>
<evidence type="ECO:0000256" key="2">
    <source>
        <dbReference type="ARBA" id="ARBA00007524"/>
    </source>
</evidence>
<dbReference type="Pfam" id="PF03073">
    <property type="entry name" value="TspO_MBR"/>
    <property type="match status" value="1"/>
</dbReference>
<comment type="subcellular location">
    <subcellularLocation>
        <location evidence="1">Membrane</location>
        <topology evidence="1">Multi-pass membrane protein</topology>
    </subcellularLocation>
</comment>
<keyword evidence="4 6" id="KW-1133">Transmembrane helix</keyword>
<keyword evidence="5 6" id="KW-0472">Membrane</keyword>
<evidence type="ECO:0000313" key="8">
    <source>
        <dbReference type="Proteomes" id="UP000463700"/>
    </source>
</evidence>
<evidence type="ECO:0000256" key="3">
    <source>
        <dbReference type="ARBA" id="ARBA00022692"/>
    </source>
</evidence>
<dbReference type="AlphaFoldDB" id="A0A6N6WN30"/>
<keyword evidence="3 6" id="KW-0812">Transmembrane</keyword>
<comment type="similarity">
    <text evidence="2">Belongs to the TspO/BZRP family.</text>
</comment>
<evidence type="ECO:0000256" key="6">
    <source>
        <dbReference type="SAM" id="Phobius"/>
    </source>
</evidence>
<evidence type="ECO:0000256" key="5">
    <source>
        <dbReference type="ARBA" id="ARBA00023136"/>
    </source>
</evidence>
<reference evidence="7 8" key="1">
    <citation type="journal article" date="2020" name="Int. J. Syst. Evol. Microbiol.">
        <title>Paraburkholderia madseniana sp. nov., a phenolic acid-degrading bacterium isolated from acidic forest soil.</title>
        <authorList>
            <person name="Wilhelm R.C."/>
            <person name="Murphy S.J.L."/>
            <person name="Feriancek N.M."/>
            <person name="Karasz D.C."/>
            <person name="DeRito C.M."/>
            <person name="Newman J.D."/>
            <person name="Buckley D.H."/>
        </authorList>
    </citation>
    <scope>NUCLEOTIDE SEQUENCE [LARGE SCALE GENOMIC DNA]</scope>
    <source>
        <strain evidence="7 8">RP11</strain>
    </source>
</reference>
<sequence>MDLIRNVWRRLKDAPFAVVVRVLVLIVALTLALWRRDHWAGELLEPYVAWVAFTAVLDHALWQLNPAV</sequence>
<dbReference type="GO" id="GO:0016020">
    <property type="term" value="C:membrane"/>
    <property type="evidence" value="ECO:0007669"/>
    <property type="project" value="UniProtKB-SubCell"/>
</dbReference>
<comment type="caution">
    <text evidence="7">The sequence shown here is derived from an EMBL/GenBank/DDBJ whole genome shotgun (WGS) entry which is preliminary data.</text>
</comment>
<dbReference type="Proteomes" id="UP000463700">
    <property type="component" value="Unassembled WGS sequence"/>
</dbReference>
<protein>
    <submittedName>
        <fullName evidence="7">Uncharacterized protein</fullName>
    </submittedName>
</protein>
<organism evidence="7 8">
    <name type="scientific">Paraburkholderia madseniana</name>
    <dbReference type="NCBI Taxonomy" id="2599607"/>
    <lineage>
        <taxon>Bacteria</taxon>
        <taxon>Pseudomonadati</taxon>
        <taxon>Pseudomonadota</taxon>
        <taxon>Betaproteobacteria</taxon>
        <taxon>Burkholderiales</taxon>
        <taxon>Burkholderiaceae</taxon>
        <taxon>Paraburkholderia</taxon>
    </lineage>
</organism>
<dbReference type="InterPro" id="IPR038330">
    <property type="entry name" value="TspO/MBR-related_sf"/>
</dbReference>